<dbReference type="Pfam" id="PF25963">
    <property type="entry name" value="Beta-barrel_AAEA"/>
    <property type="match status" value="1"/>
</dbReference>
<evidence type="ECO:0000256" key="3">
    <source>
        <dbReference type="ARBA" id="ARBA00022448"/>
    </source>
</evidence>
<dbReference type="SUPFAM" id="SSF111369">
    <property type="entry name" value="HlyD-like secretion proteins"/>
    <property type="match status" value="3"/>
</dbReference>
<dbReference type="OrthoDB" id="9811754at2"/>
<keyword evidence="5" id="KW-0997">Cell inner membrane</keyword>
<dbReference type="InterPro" id="IPR058634">
    <property type="entry name" value="AaeA-lik-b-barrel"/>
</dbReference>
<dbReference type="FunFam" id="2.40.30.170:FF:000003">
    <property type="entry name" value="Multidrug resistance protein A"/>
    <property type="match status" value="1"/>
</dbReference>
<reference evidence="14 15" key="1">
    <citation type="submission" date="2018-10" db="EMBL/GenBank/DDBJ databases">
        <title>Proposal of Lysobacter pythonis sp. nov. isolated from royal pythons (Python regius).</title>
        <authorList>
            <person name="Hans-Juergen B."/>
            <person name="Huptas C."/>
            <person name="Sandra B."/>
            <person name="Igor L."/>
            <person name="Joachim S."/>
            <person name="Siegfried S."/>
            <person name="Mareike W."/>
            <person name="Peter K."/>
        </authorList>
    </citation>
    <scope>NUCLEOTIDE SEQUENCE [LARGE SCALE GENOMIC DNA]</scope>
    <source>
        <strain evidence="14 15">4284/11</strain>
    </source>
</reference>
<keyword evidence="9" id="KW-0175">Coiled coil</keyword>
<sequence length="417" mass="44401">MTSEIHSTPGAPVAAAPLPPANPDATPQKRKRRKALLALTTVIVLGGLGWLTWHLLVGRWQEETEDAYVQGDIVTVTPQTGGTVVAIGAEDGQKVLAGQILVRFDRADAQAAYAQAEAGLATAVRQVRGLHRAVEAGQAESRVRAASVQQARTTLAAAEADVSRRTGLVATGAVSAEELAHARSQRDNARAALAAAEAALSSTRDNMERNRVLVEGTDVRDNPQVLAAAAQFRQAWINRQRTEVIAPVDGYVAKRSVQLGQRIAPGTPLMAVIPLQDVWVDANFKETQLKKLRLGQRVELTSELYGDEVIYHGKLESLGLGTGSAFSILPAQNASGNWIKIVQRIPVRIALDPKELREHPLRLGLSMAVKVDLRDAGHGLLPAAPTTAPAQGTDAYARQLTEAETAADKIIAAHLGG</sequence>
<evidence type="ECO:0000256" key="8">
    <source>
        <dbReference type="ARBA" id="ARBA00023136"/>
    </source>
</evidence>
<dbReference type="InterPro" id="IPR050739">
    <property type="entry name" value="MFP"/>
</dbReference>
<dbReference type="GO" id="GO:0015721">
    <property type="term" value="P:bile acid and bile salt transport"/>
    <property type="evidence" value="ECO:0007669"/>
    <property type="project" value="UniProtKB-ARBA"/>
</dbReference>
<evidence type="ECO:0000259" key="12">
    <source>
        <dbReference type="Pfam" id="PF25885"/>
    </source>
</evidence>
<dbReference type="GO" id="GO:1990961">
    <property type="term" value="P:xenobiotic detoxification by transmembrane export across the plasma membrane"/>
    <property type="evidence" value="ECO:0007669"/>
    <property type="project" value="UniProtKB-ARBA"/>
</dbReference>
<keyword evidence="8 11" id="KW-0472">Membrane</keyword>
<feature type="region of interest" description="Disordered" evidence="10">
    <location>
        <begin position="1"/>
        <end position="29"/>
    </location>
</feature>
<evidence type="ECO:0000256" key="10">
    <source>
        <dbReference type="SAM" id="MobiDB-lite"/>
    </source>
</evidence>
<evidence type="ECO:0000259" key="13">
    <source>
        <dbReference type="Pfam" id="PF25963"/>
    </source>
</evidence>
<dbReference type="Gene3D" id="2.40.30.170">
    <property type="match status" value="1"/>
</dbReference>
<comment type="caution">
    <text evidence="14">The sequence shown here is derived from an EMBL/GenBank/DDBJ whole genome shotgun (WGS) entry which is preliminary data.</text>
</comment>
<dbReference type="InterPro" id="IPR058633">
    <property type="entry name" value="EmrA/FarA_HH"/>
</dbReference>
<evidence type="ECO:0000256" key="5">
    <source>
        <dbReference type="ARBA" id="ARBA00022519"/>
    </source>
</evidence>
<evidence type="ECO:0000256" key="2">
    <source>
        <dbReference type="ARBA" id="ARBA00009477"/>
    </source>
</evidence>
<dbReference type="AlphaFoldDB" id="A0A3M2I5C7"/>
<feature type="coiled-coil region" evidence="9">
    <location>
        <begin position="179"/>
        <end position="206"/>
    </location>
</feature>
<dbReference type="GO" id="GO:0005886">
    <property type="term" value="C:plasma membrane"/>
    <property type="evidence" value="ECO:0007669"/>
    <property type="project" value="UniProtKB-SubCell"/>
</dbReference>
<organism evidence="14 15">
    <name type="scientific">Solilutibacter pythonis</name>
    <dbReference type="NCBI Taxonomy" id="2483112"/>
    <lineage>
        <taxon>Bacteria</taxon>
        <taxon>Pseudomonadati</taxon>
        <taxon>Pseudomonadota</taxon>
        <taxon>Gammaproteobacteria</taxon>
        <taxon>Lysobacterales</taxon>
        <taxon>Lysobacteraceae</taxon>
        <taxon>Solilutibacter</taxon>
    </lineage>
</organism>
<dbReference type="RefSeq" id="WP_122100437.1">
    <property type="nucleotide sequence ID" value="NZ_RFLY01000002.1"/>
</dbReference>
<dbReference type="Pfam" id="PF25885">
    <property type="entry name" value="HH_EMRA"/>
    <property type="match status" value="1"/>
</dbReference>
<feature type="transmembrane region" description="Helical" evidence="11">
    <location>
        <begin position="35"/>
        <end position="56"/>
    </location>
</feature>
<keyword evidence="15" id="KW-1185">Reference proteome</keyword>
<comment type="subcellular location">
    <subcellularLocation>
        <location evidence="1">Cell inner membrane</location>
        <topology evidence="1">Single-pass membrane protein</topology>
        <orientation evidence="1">Periplasmic side</orientation>
    </subcellularLocation>
</comment>
<evidence type="ECO:0000256" key="4">
    <source>
        <dbReference type="ARBA" id="ARBA00022475"/>
    </source>
</evidence>
<comment type="similarity">
    <text evidence="2">Belongs to the membrane fusion protein (MFP) (TC 8.A.1) family.</text>
</comment>
<keyword evidence="3" id="KW-0813">Transport</keyword>
<evidence type="ECO:0000256" key="9">
    <source>
        <dbReference type="SAM" id="Coils"/>
    </source>
</evidence>
<keyword evidence="7 11" id="KW-1133">Transmembrane helix</keyword>
<evidence type="ECO:0000313" key="15">
    <source>
        <dbReference type="Proteomes" id="UP000275012"/>
    </source>
</evidence>
<dbReference type="GO" id="GO:0046677">
    <property type="term" value="P:response to antibiotic"/>
    <property type="evidence" value="ECO:0007669"/>
    <property type="project" value="UniProtKB-ARBA"/>
</dbReference>
<dbReference type="PANTHER" id="PTHR30386:SF19">
    <property type="entry name" value="MULTIDRUG EXPORT PROTEIN EMRA-RELATED"/>
    <property type="match status" value="1"/>
</dbReference>
<dbReference type="EMBL" id="RFLY01000002">
    <property type="protein sequence ID" value="RMH94442.1"/>
    <property type="molecule type" value="Genomic_DNA"/>
</dbReference>
<evidence type="ECO:0000313" key="14">
    <source>
        <dbReference type="EMBL" id="RMH94442.1"/>
    </source>
</evidence>
<evidence type="ECO:0000256" key="1">
    <source>
        <dbReference type="ARBA" id="ARBA00004383"/>
    </source>
</evidence>
<keyword evidence="4" id="KW-1003">Cell membrane</keyword>
<gene>
    <name evidence="14" type="ORF">EBB59_01785</name>
</gene>
<feature type="domain" description="p-hydroxybenzoic acid efflux pump subunit AaeA-like beta-barrel" evidence="13">
    <location>
        <begin position="279"/>
        <end position="371"/>
    </location>
</feature>
<evidence type="ECO:0000256" key="7">
    <source>
        <dbReference type="ARBA" id="ARBA00022989"/>
    </source>
</evidence>
<keyword evidence="6 11" id="KW-0812">Transmembrane</keyword>
<name>A0A3M2I5C7_9GAMM</name>
<accession>A0A3M2I5C7</accession>
<proteinExistence type="inferred from homology"/>
<evidence type="ECO:0000256" key="11">
    <source>
        <dbReference type="SAM" id="Phobius"/>
    </source>
</evidence>
<dbReference type="Gene3D" id="2.40.50.100">
    <property type="match status" value="1"/>
</dbReference>
<dbReference type="Gene3D" id="1.10.287.470">
    <property type="entry name" value="Helix hairpin bin"/>
    <property type="match status" value="1"/>
</dbReference>
<dbReference type="PANTHER" id="PTHR30386">
    <property type="entry name" value="MEMBRANE FUSION SUBUNIT OF EMRAB-TOLC MULTIDRUG EFFLUX PUMP"/>
    <property type="match status" value="1"/>
</dbReference>
<protein>
    <submittedName>
        <fullName evidence="14">HlyD family efflux transporter periplasmic adaptor subunit</fullName>
    </submittedName>
</protein>
<feature type="domain" description="Multidrug export protein EmrA/FarA alpha-helical hairpin" evidence="12">
    <location>
        <begin position="108"/>
        <end position="242"/>
    </location>
</feature>
<evidence type="ECO:0000256" key="6">
    <source>
        <dbReference type="ARBA" id="ARBA00022692"/>
    </source>
</evidence>
<dbReference type="Proteomes" id="UP000275012">
    <property type="component" value="Unassembled WGS sequence"/>
</dbReference>